<protein>
    <submittedName>
        <fullName evidence="1">Uncharacterized protein</fullName>
    </submittedName>
</protein>
<reference evidence="1" key="1">
    <citation type="submission" date="2024-09" db="EMBL/GenBank/DDBJ databases">
        <title>Black Yeasts Isolated from many extreme environments.</title>
        <authorList>
            <person name="Coleine C."/>
            <person name="Stajich J.E."/>
            <person name="Selbmann L."/>
        </authorList>
    </citation>
    <scope>NUCLEOTIDE SEQUENCE</scope>
    <source>
        <strain evidence="1">CCFEE 5737</strain>
    </source>
</reference>
<gene>
    <name evidence="1" type="ORF">LTS18_009261</name>
</gene>
<keyword evidence="2" id="KW-1185">Reference proteome</keyword>
<proteinExistence type="predicted"/>
<evidence type="ECO:0000313" key="1">
    <source>
        <dbReference type="EMBL" id="KAK3065418.1"/>
    </source>
</evidence>
<organism evidence="1 2">
    <name type="scientific">Coniosporium uncinatum</name>
    <dbReference type="NCBI Taxonomy" id="93489"/>
    <lineage>
        <taxon>Eukaryota</taxon>
        <taxon>Fungi</taxon>
        <taxon>Dikarya</taxon>
        <taxon>Ascomycota</taxon>
        <taxon>Pezizomycotina</taxon>
        <taxon>Dothideomycetes</taxon>
        <taxon>Dothideomycetes incertae sedis</taxon>
        <taxon>Coniosporium</taxon>
    </lineage>
</organism>
<accession>A0ACC3DDG6</accession>
<comment type="caution">
    <text evidence="1">The sequence shown here is derived from an EMBL/GenBank/DDBJ whole genome shotgun (WGS) entry which is preliminary data.</text>
</comment>
<dbReference type="Proteomes" id="UP001186974">
    <property type="component" value="Unassembled WGS sequence"/>
</dbReference>
<sequence length="267" mass="28892">MPPKANPLHPHFSPDPTGSTHISRWDALWTSKTTPWDRAAPNPALIDILSREATPSGLLGPPVVNGKGKRALVPGCGRGYDVLLLSAFGYDAYGLDASENAVKAAREFAGSAEVREGEVYRTRSGEGRGKMELLCADFFMKDFEGKTGGGEFDLLYDYTFLCALPLALRPSWSARMAELLKPGGHLICLEFPTGKSPSAGGPPWGVPAPLHEALLTHPGEEIEYDEEGKAVLSEPGSKALRRLAHFQPERTHEVGAGTDWVSIWTKD</sequence>
<dbReference type="EMBL" id="JAWDJW010006336">
    <property type="protein sequence ID" value="KAK3065418.1"/>
    <property type="molecule type" value="Genomic_DNA"/>
</dbReference>
<name>A0ACC3DDG6_9PEZI</name>
<evidence type="ECO:0000313" key="2">
    <source>
        <dbReference type="Proteomes" id="UP001186974"/>
    </source>
</evidence>